<keyword evidence="1" id="KW-0813">Transport</keyword>
<dbReference type="InterPro" id="IPR003439">
    <property type="entry name" value="ABC_transporter-like_ATP-bd"/>
</dbReference>
<dbReference type="PROSITE" id="PS00211">
    <property type="entry name" value="ABC_TRANSPORTER_1"/>
    <property type="match status" value="1"/>
</dbReference>
<dbReference type="InterPro" id="IPR003593">
    <property type="entry name" value="AAA+_ATPase"/>
</dbReference>
<keyword evidence="6" id="KW-1185">Reference proteome</keyword>
<keyword evidence="3 5" id="KW-0067">ATP-binding</keyword>
<evidence type="ECO:0000259" key="4">
    <source>
        <dbReference type="PROSITE" id="PS50893"/>
    </source>
</evidence>
<dbReference type="Pfam" id="PF00005">
    <property type="entry name" value="ABC_tran"/>
    <property type="match status" value="1"/>
</dbReference>
<dbReference type="AlphaFoldDB" id="A0A916Y7B4"/>
<dbReference type="Gene3D" id="3.40.50.300">
    <property type="entry name" value="P-loop containing nucleotide triphosphate hydrolases"/>
    <property type="match status" value="1"/>
</dbReference>
<dbReference type="PANTHER" id="PTHR43023:SF6">
    <property type="entry name" value="INTERMEMBRANE PHOSPHOLIPID TRANSPORT SYSTEM ATP-BINDING PROTEIN MLAF"/>
    <property type="match status" value="1"/>
</dbReference>
<dbReference type="InterPro" id="IPR027417">
    <property type="entry name" value="P-loop_NTPase"/>
</dbReference>
<evidence type="ECO:0000256" key="1">
    <source>
        <dbReference type="ARBA" id="ARBA00022448"/>
    </source>
</evidence>
<feature type="domain" description="ABC transporter" evidence="4">
    <location>
        <begin position="2"/>
        <end position="238"/>
    </location>
</feature>
<proteinExistence type="predicted"/>
<evidence type="ECO:0000256" key="3">
    <source>
        <dbReference type="ARBA" id="ARBA00022840"/>
    </source>
</evidence>
<dbReference type="PROSITE" id="PS50893">
    <property type="entry name" value="ABC_TRANSPORTER_2"/>
    <property type="match status" value="1"/>
</dbReference>
<dbReference type="RefSeq" id="WP_188362722.1">
    <property type="nucleotide sequence ID" value="NZ_BMFG01000009.1"/>
</dbReference>
<evidence type="ECO:0000313" key="6">
    <source>
        <dbReference type="Proteomes" id="UP000625735"/>
    </source>
</evidence>
<dbReference type="GO" id="GO:0005524">
    <property type="term" value="F:ATP binding"/>
    <property type="evidence" value="ECO:0007669"/>
    <property type="project" value="UniProtKB-KW"/>
</dbReference>
<protein>
    <submittedName>
        <fullName evidence="5">Phosphonate ABC transporter ATP-binding protein</fullName>
    </submittedName>
</protein>
<dbReference type="Proteomes" id="UP000625735">
    <property type="component" value="Unassembled WGS sequence"/>
</dbReference>
<sequence>MIEIKNIEKSFGDTKVLKGISTVFETGKTNLIIGQSGSGKTVLLKTLLGIHYPDTGTISFDGRIYSDLTADEKRELRTEIGMVFQGSALFDSMTVEENVGFPLKMFTKQTPKEIQERVDFVLKRVNLVDAHKKKPSEISGGMQKRVAIARAIVNKPKYLFCDEPNSGLDPKTAIVIDNLIKEITEEYDITTVINSHDMNSVMEIGEKIIFLKEGILAWEGTKKDIFKTDNEAIVDFVYSSNLFKKIRKAQNKEHGND</sequence>
<dbReference type="InterPro" id="IPR017871">
    <property type="entry name" value="ABC_transporter-like_CS"/>
</dbReference>
<dbReference type="EMBL" id="BMFG01000009">
    <property type="protein sequence ID" value="GGD32292.1"/>
    <property type="molecule type" value="Genomic_DNA"/>
</dbReference>
<dbReference type="SMART" id="SM00382">
    <property type="entry name" value="AAA"/>
    <property type="match status" value="1"/>
</dbReference>
<dbReference type="GO" id="GO:0016887">
    <property type="term" value="F:ATP hydrolysis activity"/>
    <property type="evidence" value="ECO:0007669"/>
    <property type="project" value="InterPro"/>
</dbReference>
<dbReference type="PANTHER" id="PTHR43023">
    <property type="entry name" value="PROTEIN TRIGALACTOSYLDIACYLGLYCEROL 3, CHLOROPLASTIC"/>
    <property type="match status" value="1"/>
</dbReference>
<comment type="caution">
    <text evidence="5">The sequence shown here is derived from an EMBL/GenBank/DDBJ whole genome shotgun (WGS) entry which is preliminary data.</text>
</comment>
<evidence type="ECO:0000313" key="5">
    <source>
        <dbReference type="EMBL" id="GGD32292.1"/>
    </source>
</evidence>
<reference evidence="5" key="1">
    <citation type="journal article" date="2014" name="Int. J. Syst. Evol. Microbiol.">
        <title>Complete genome sequence of Corynebacterium casei LMG S-19264T (=DSM 44701T), isolated from a smear-ripened cheese.</title>
        <authorList>
            <consortium name="US DOE Joint Genome Institute (JGI-PGF)"/>
            <person name="Walter F."/>
            <person name="Albersmeier A."/>
            <person name="Kalinowski J."/>
            <person name="Ruckert C."/>
        </authorList>
    </citation>
    <scope>NUCLEOTIDE SEQUENCE</scope>
    <source>
        <strain evidence="5">CGMCC 1.12506</strain>
    </source>
</reference>
<dbReference type="SUPFAM" id="SSF52540">
    <property type="entry name" value="P-loop containing nucleoside triphosphate hydrolases"/>
    <property type="match status" value="1"/>
</dbReference>
<reference evidence="5" key="2">
    <citation type="submission" date="2020-09" db="EMBL/GenBank/DDBJ databases">
        <authorList>
            <person name="Sun Q."/>
            <person name="Zhou Y."/>
        </authorList>
    </citation>
    <scope>NUCLEOTIDE SEQUENCE</scope>
    <source>
        <strain evidence="5">CGMCC 1.12506</strain>
    </source>
</reference>
<gene>
    <name evidence="5" type="ORF">GCM10011343_22960</name>
</gene>
<organism evidence="5 6">
    <name type="scientific">Flavobacterium orientale</name>
    <dbReference type="NCBI Taxonomy" id="1756020"/>
    <lineage>
        <taxon>Bacteria</taxon>
        <taxon>Pseudomonadati</taxon>
        <taxon>Bacteroidota</taxon>
        <taxon>Flavobacteriia</taxon>
        <taxon>Flavobacteriales</taxon>
        <taxon>Flavobacteriaceae</taxon>
        <taxon>Flavobacterium</taxon>
    </lineage>
</organism>
<name>A0A916Y7B4_9FLAO</name>
<keyword evidence="2" id="KW-0547">Nucleotide-binding</keyword>
<evidence type="ECO:0000256" key="2">
    <source>
        <dbReference type="ARBA" id="ARBA00022741"/>
    </source>
</evidence>
<accession>A0A916Y7B4</accession>